<comment type="caution">
    <text evidence="2">The sequence shown here is derived from an EMBL/GenBank/DDBJ whole genome shotgun (WGS) entry which is preliminary data.</text>
</comment>
<dbReference type="AlphaFoldDB" id="A0A6L2LYL6"/>
<evidence type="ECO:0000313" key="2">
    <source>
        <dbReference type="EMBL" id="GEU66881.1"/>
    </source>
</evidence>
<protein>
    <submittedName>
        <fullName evidence="2">Zf-CCHC domain-containing protein/DUF4219 domain-containing protein/UBN2 domain-containing protein</fullName>
    </submittedName>
</protein>
<sequence>MKMMKETPCKLLKDEQNKQLGKNNESKMTLYNSLPRKEYERVFICKTAKEVWHILIITHQAKVTREQTSNDSDSQGGSDNDVDEEEAAEAFNLMARNFRKFFRKGNRFRYGNRLLMVPIGLKEATEIALGTKAMKAQGKRKFAIIVG</sequence>
<reference evidence="2" key="1">
    <citation type="journal article" date="2019" name="Sci. Rep.">
        <title>Draft genome of Tanacetum cinerariifolium, the natural source of mosquito coil.</title>
        <authorList>
            <person name="Yamashiro T."/>
            <person name="Shiraishi A."/>
            <person name="Satake H."/>
            <person name="Nakayama K."/>
        </authorList>
    </citation>
    <scope>NUCLEOTIDE SEQUENCE</scope>
</reference>
<gene>
    <name evidence="2" type="ORF">Tci_038859</name>
</gene>
<proteinExistence type="predicted"/>
<name>A0A6L2LYL6_TANCI</name>
<organism evidence="2">
    <name type="scientific">Tanacetum cinerariifolium</name>
    <name type="common">Dalmatian daisy</name>
    <name type="synonym">Chrysanthemum cinerariifolium</name>
    <dbReference type="NCBI Taxonomy" id="118510"/>
    <lineage>
        <taxon>Eukaryota</taxon>
        <taxon>Viridiplantae</taxon>
        <taxon>Streptophyta</taxon>
        <taxon>Embryophyta</taxon>
        <taxon>Tracheophyta</taxon>
        <taxon>Spermatophyta</taxon>
        <taxon>Magnoliopsida</taxon>
        <taxon>eudicotyledons</taxon>
        <taxon>Gunneridae</taxon>
        <taxon>Pentapetalae</taxon>
        <taxon>asterids</taxon>
        <taxon>campanulids</taxon>
        <taxon>Asterales</taxon>
        <taxon>Asteraceae</taxon>
        <taxon>Asteroideae</taxon>
        <taxon>Anthemideae</taxon>
        <taxon>Anthemidinae</taxon>
        <taxon>Tanacetum</taxon>
    </lineage>
</organism>
<evidence type="ECO:0000256" key="1">
    <source>
        <dbReference type="SAM" id="MobiDB-lite"/>
    </source>
</evidence>
<feature type="region of interest" description="Disordered" evidence="1">
    <location>
        <begin position="63"/>
        <end position="83"/>
    </location>
</feature>
<dbReference type="EMBL" id="BKCJ010005461">
    <property type="protein sequence ID" value="GEU66881.1"/>
    <property type="molecule type" value="Genomic_DNA"/>
</dbReference>
<accession>A0A6L2LYL6</accession>
<feature type="compositionally biased region" description="Low complexity" evidence="1">
    <location>
        <begin position="69"/>
        <end position="79"/>
    </location>
</feature>